<feature type="compositionally biased region" description="Basic and acidic residues" evidence="1">
    <location>
        <begin position="8"/>
        <end position="22"/>
    </location>
</feature>
<feature type="region of interest" description="Disordered" evidence="1">
    <location>
        <begin position="602"/>
        <end position="633"/>
    </location>
</feature>
<feature type="region of interest" description="Disordered" evidence="1">
    <location>
        <begin position="909"/>
        <end position="961"/>
    </location>
</feature>
<protein>
    <submittedName>
        <fullName evidence="2">Uncharacterized protein</fullName>
    </submittedName>
</protein>
<gene>
    <name evidence="2" type="ORF">CCMP2556_LOCUS49719</name>
</gene>
<evidence type="ECO:0000313" key="2">
    <source>
        <dbReference type="EMBL" id="CAK9106361.1"/>
    </source>
</evidence>
<feature type="compositionally biased region" description="Basic and acidic residues" evidence="1">
    <location>
        <begin position="1049"/>
        <end position="1066"/>
    </location>
</feature>
<feature type="region of interest" description="Disordered" evidence="1">
    <location>
        <begin position="1"/>
        <end position="22"/>
    </location>
</feature>
<evidence type="ECO:0000313" key="3">
    <source>
        <dbReference type="Proteomes" id="UP001642484"/>
    </source>
</evidence>
<reference evidence="2 3" key="1">
    <citation type="submission" date="2024-02" db="EMBL/GenBank/DDBJ databases">
        <authorList>
            <person name="Chen Y."/>
            <person name="Shah S."/>
            <person name="Dougan E. K."/>
            <person name="Thang M."/>
            <person name="Chan C."/>
        </authorList>
    </citation>
    <scope>NUCLEOTIDE SEQUENCE [LARGE SCALE GENOMIC DNA]</scope>
</reference>
<feature type="compositionally biased region" description="Basic residues" evidence="1">
    <location>
        <begin position="1067"/>
        <end position="1076"/>
    </location>
</feature>
<feature type="compositionally biased region" description="Basic and acidic residues" evidence="1">
    <location>
        <begin position="603"/>
        <end position="627"/>
    </location>
</feature>
<feature type="compositionally biased region" description="Basic and acidic residues" evidence="1">
    <location>
        <begin position="928"/>
        <end position="941"/>
    </location>
</feature>
<feature type="region of interest" description="Disordered" evidence="1">
    <location>
        <begin position="1022"/>
        <end position="1099"/>
    </location>
</feature>
<feature type="compositionally biased region" description="Basic residues" evidence="1">
    <location>
        <begin position="1039"/>
        <end position="1048"/>
    </location>
</feature>
<proteinExistence type="predicted"/>
<sequence length="1114" mass="123412">MPTCAKRQRSDKQKVRRAQREKFQRQTCQKLPKSHEWLHGLAPDAKAALEGSERLTMQEAAGLSPIVGQVLGRGSTSSECIAKVDGACTPEQLLSIDSEILYQRLCEMQALKEEVARHMLLLMDTLAQRKFLFAKIVKQDCESVKIKEEPKIKETLAPAAAAQTMPAVAAANAQHLEYIHECVEAIKSHPVMKDVATSDPEFGKPAAGAGNFFWVDLALDPAVAHTAIKTRKCHEIAERYYNTPKPLISEIVVGVPKSFAQEKKKVVPAPGFLRRVSPPEPLHALIMAIHKDVKEENVEKLQQWRGILLNTLLSFETVEADASLHFKNTQLREKSGIEHELIRHSSLSRCLDIVNFSSRTHAAAKSKKPDKGKASWAKQVSEAYNADLVMSELSEKVTETWVDRALAVNSRMLTKSAAIVEKLLYLDDAYGVKGPLDSIHKLHAMLAKAGTGPSSVKKLEWMVLMIADLFENGALDGDQTSKRELTNRLCDVLIAKHDVRSELLKWDEATGVQTQALQKLQEVSENLEKYRKTCGYSWLPAKQQPSCGWRAAFTPSADLFMTLLDGLVFGTTFDEVIATWVRSKKALADLLKMSPLSESLEEVAEKIEDREEKGSSEAQPDDEKTADDTEMGEAGDENMAFGIESDQGVMAVYSELQASGDQKDKEDFQKLGRHMTQARSLVNTYVVLKSETMGDDDLLKTLKESVAGSKSGDAEKKTCTLIWYDQCDAGEATAQPHLRTPGLRNRGAHLQRFIKLCQQRKDPNQDISPEDIYCLCDAGKEGNKSALLSSFLYAPQEDETGKLQKAQPCKKHVRTWIASITEGSLTERLSKVRGFSSINQVQRLYLVTKGFLTLNEHQRLHTTGASNRGNFIGPFAVENWETSDGEAVWRLRVKEKFVLFGKHGARIPVGGTADGEDDTDAEDDADIPDVKKNKPRDKNDTEPLLFHSPPAAFGRGDHAQCRPGDGRVAELCLERRIPFFGLCFTPEHVTALTARLEARVFSRMQNDKSRLYSPTLKVILDKNQNEPENNDKAEPKPAPKPKPKGPKRKKEEGGAEEKVEETDQKKPRGAGKGKGKTKNDKKDDPATEGASAGASTHSDVLAELKKLATSAIDS</sequence>
<name>A0ABP0S212_9DINO</name>
<dbReference type="Proteomes" id="UP001642484">
    <property type="component" value="Unassembled WGS sequence"/>
</dbReference>
<evidence type="ECO:0000256" key="1">
    <source>
        <dbReference type="SAM" id="MobiDB-lite"/>
    </source>
</evidence>
<comment type="caution">
    <text evidence="2">The sequence shown here is derived from an EMBL/GenBank/DDBJ whole genome shotgun (WGS) entry which is preliminary data.</text>
</comment>
<dbReference type="EMBL" id="CAXAMN010026872">
    <property type="protein sequence ID" value="CAK9106361.1"/>
    <property type="molecule type" value="Genomic_DNA"/>
</dbReference>
<organism evidence="2 3">
    <name type="scientific">Durusdinium trenchii</name>
    <dbReference type="NCBI Taxonomy" id="1381693"/>
    <lineage>
        <taxon>Eukaryota</taxon>
        <taxon>Sar</taxon>
        <taxon>Alveolata</taxon>
        <taxon>Dinophyceae</taxon>
        <taxon>Suessiales</taxon>
        <taxon>Symbiodiniaceae</taxon>
        <taxon>Durusdinium</taxon>
    </lineage>
</organism>
<keyword evidence="3" id="KW-1185">Reference proteome</keyword>
<feature type="compositionally biased region" description="Acidic residues" evidence="1">
    <location>
        <begin position="914"/>
        <end position="927"/>
    </location>
</feature>
<accession>A0ABP0S212</accession>
<feature type="compositionally biased region" description="Basic and acidic residues" evidence="1">
    <location>
        <begin position="1022"/>
        <end position="1037"/>
    </location>
</feature>